<evidence type="ECO:0000313" key="3">
    <source>
        <dbReference type="Proteomes" id="UP000075885"/>
    </source>
</evidence>
<proteinExistence type="predicted"/>
<sequence>MGVANIGNKENWEPDGIVPPEYEDDYDDGNDQPVVDETSSTETKNVVAELCKQRHISSDLELQLQQFFKENPHIEPLPPSQPCVDINLNDPEEETWIIQCPASINVEEELINKKINLAATRSTIKNCSVPLEAQVQINRSERVVGLQSGSRVKSFVPVGLIRISEALPTVAEPVLQDVSNDSNVTVPYPEEIRERHPLLGYDFNEYLRLPKRVHKQLSFAQQKAELFYKNTPIAPKNISPIDAVPSTAGSAEPTPVVSTLSKSRKRKAGSVVEDVVGTASIKQEQLSPKRKKQNNEEEVQTVSVKQEVTMEDDISWLLNI</sequence>
<keyword evidence="3" id="KW-1185">Reference proteome</keyword>
<reference evidence="3" key="1">
    <citation type="submission" date="2013-03" db="EMBL/GenBank/DDBJ databases">
        <title>The Genome Sequence of Anopheles epiroticus epiroticus2.</title>
        <authorList>
            <consortium name="The Broad Institute Genomics Platform"/>
            <person name="Neafsey D.E."/>
            <person name="Howell P."/>
            <person name="Walker B."/>
            <person name="Young S.K."/>
            <person name="Zeng Q."/>
            <person name="Gargeya S."/>
            <person name="Fitzgerald M."/>
            <person name="Haas B."/>
            <person name="Abouelleil A."/>
            <person name="Allen A.W."/>
            <person name="Alvarado L."/>
            <person name="Arachchi H.M."/>
            <person name="Berlin A.M."/>
            <person name="Chapman S.B."/>
            <person name="Gainer-Dewar J."/>
            <person name="Goldberg J."/>
            <person name="Griggs A."/>
            <person name="Gujja S."/>
            <person name="Hansen M."/>
            <person name="Howarth C."/>
            <person name="Imamovic A."/>
            <person name="Ireland A."/>
            <person name="Larimer J."/>
            <person name="McCowan C."/>
            <person name="Murphy C."/>
            <person name="Pearson M."/>
            <person name="Poon T.W."/>
            <person name="Priest M."/>
            <person name="Roberts A."/>
            <person name="Saif S."/>
            <person name="Shea T."/>
            <person name="Sisk P."/>
            <person name="Sykes S."/>
            <person name="Wortman J."/>
            <person name="Nusbaum C."/>
            <person name="Birren B."/>
        </authorList>
    </citation>
    <scope>NUCLEOTIDE SEQUENCE [LARGE SCALE GENOMIC DNA]</scope>
    <source>
        <strain evidence="3">Epiroticus2</strain>
    </source>
</reference>
<protein>
    <submittedName>
        <fullName evidence="2">Uncharacterized protein</fullName>
    </submittedName>
</protein>
<accession>A0A182P3G3</accession>
<feature type="region of interest" description="Disordered" evidence="1">
    <location>
        <begin position="1"/>
        <end position="43"/>
    </location>
</feature>
<feature type="region of interest" description="Disordered" evidence="1">
    <location>
        <begin position="244"/>
        <end position="263"/>
    </location>
</feature>
<name>A0A182P3G3_9DIPT</name>
<evidence type="ECO:0000313" key="2">
    <source>
        <dbReference type="EnsemblMetazoa" id="AEPI001448-PA"/>
    </source>
</evidence>
<feature type="compositionally biased region" description="Acidic residues" evidence="1">
    <location>
        <begin position="21"/>
        <end position="30"/>
    </location>
</feature>
<dbReference type="AlphaFoldDB" id="A0A182P3G3"/>
<organism evidence="2 3">
    <name type="scientific">Anopheles epiroticus</name>
    <dbReference type="NCBI Taxonomy" id="199890"/>
    <lineage>
        <taxon>Eukaryota</taxon>
        <taxon>Metazoa</taxon>
        <taxon>Ecdysozoa</taxon>
        <taxon>Arthropoda</taxon>
        <taxon>Hexapoda</taxon>
        <taxon>Insecta</taxon>
        <taxon>Pterygota</taxon>
        <taxon>Neoptera</taxon>
        <taxon>Endopterygota</taxon>
        <taxon>Diptera</taxon>
        <taxon>Nematocera</taxon>
        <taxon>Culicoidea</taxon>
        <taxon>Culicidae</taxon>
        <taxon>Anophelinae</taxon>
        <taxon>Anopheles</taxon>
    </lineage>
</organism>
<dbReference type="VEuPathDB" id="VectorBase:AEPI001448"/>
<dbReference type="EnsemblMetazoa" id="AEPI001448-RA">
    <property type="protein sequence ID" value="AEPI001448-PA"/>
    <property type="gene ID" value="AEPI001448"/>
</dbReference>
<dbReference type="Proteomes" id="UP000075885">
    <property type="component" value="Unassembled WGS sequence"/>
</dbReference>
<reference evidence="2" key="2">
    <citation type="submission" date="2020-05" db="UniProtKB">
        <authorList>
            <consortium name="EnsemblMetazoa"/>
        </authorList>
    </citation>
    <scope>IDENTIFICATION</scope>
    <source>
        <strain evidence="2">Epiroticus2</strain>
    </source>
</reference>
<evidence type="ECO:0000256" key="1">
    <source>
        <dbReference type="SAM" id="MobiDB-lite"/>
    </source>
</evidence>